<evidence type="ECO:0000313" key="3">
    <source>
        <dbReference type="Proteomes" id="UP000054845"/>
    </source>
</evidence>
<dbReference type="Proteomes" id="UP000054845">
    <property type="component" value="Unassembled WGS sequence"/>
</dbReference>
<name>A0A0P1BIR5_9BASI</name>
<accession>A0A0P1BIR5</accession>
<organism evidence="2 3">
    <name type="scientific">Ceraceosorus bombacis</name>
    <dbReference type="NCBI Taxonomy" id="401625"/>
    <lineage>
        <taxon>Eukaryota</taxon>
        <taxon>Fungi</taxon>
        <taxon>Dikarya</taxon>
        <taxon>Basidiomycota</taxon>
        <taxon>Ustilaginomycotina</taxon>
        <taxon>Exobasidiomycetes</taxon>
        <taxon>Ceraceosorales</taxon>
        <taxon>Ceraceosoraceae</taxon>
        <taxon>Ceraceosorus</taxon>
    </lineage>
</organism>
<dbReference type="AlphaFoldDB" id="A0A0P1BIR5"/>
<evidence type="ECO:0000313" key="2">
    <source>
        <dbReference type="EMBL" id="CEH16120.1"/>
    </source>
</evidence>
<feature type="compositionally biased region" description="Low complexity" evidence="1">
    <location>
        <begin position="24"/>
        <end position="33"/>
    </location>
</feature>
<feature type="region of interest" description="Disordered" evidence="1">
    <location>
        <begin position="1"/>
        <end position="34"/>
    </location>
</feature>
<proteinExistence type="predicted"/>
<reference evidence="2 3" key="1">
    <citation type="submission" date="2014-09" db="EMBL/GenBank/DDBJ databases">
        <authorList>
            <person name="Magalhaes I.L.F."/>
            <person name="Oliveira U."/>
            <person name="Santos F.R."/>
            <person name="Vidigal T.H.D.A."/>
            <person name="Brescovit A.D."/>
            <person name="Santos A.J."/>
        </authorList>
    </citation>
    <scope>NUCLEOTIDE SEQUENCE [LARGE SCALE GENOMIC DNA]</scope>
</reference>
<dbReference type="EMBL" id="CCYA01000278">
    <property type="protein sequence ID" value="CEH16120.1"/>
    <property type="molecule type" value="Genomic_DNA"/>
</dbReference>
<sequence length="105" mass="11378">MRSSFSFPSCPQEPAEWRAKGRRGAASASTSQSPFDASLASAVFGQGTCKGPRAVPLTLKTWARMEKRGGVGARPTADLSQDRMSPALKSRRQVKSSHRVSRRSK</sequence>
<keyword evidence="3" id="KW-1185">Reference proteome</keyword>
<evidence type="ECO:0000256" key="1">
    <source>
        <dbReference type="SAM" id="MobiDB-lite"/>
    </source>
</evidence>
<feature type="compositionally biased region" description="Basic residues" evidence="1">
    <location>
        <begin position="89"/>
        <end position="105"/>
    </location>
</feature>
<protein>
    <submittedName>
        <fullName evidence="2">Uncharacterized protein</fullName>
    </submittedName>
</protein>
<feature type="region of interest" description="Disordered" evidence="1">
    <location>
        <begin position="66"/>
        <end position="105"/>
    </location>
</feature>